<dbReference type="Pfam" id="PF02513">
    <property type="entry name" value="Spin-Ssty"/>
    <property type="match status" value="1"/>
</dbReference>
<dbReference type="PANTHER" id="PTHR10405">
    <property type="entry name" value="SPINDLIN"/>
    <property type="match status" value="1"/>
</dbReference>
<protein>
    <submittedName>
        <fullName evidence="3">Spindlin-1</fullName>
    </submittedName>
</protein>
<dbReference type="EMBL" id="WKFB01000016">
    <property type="protein sequence ID" value="KAF6738976.1"/>
    <property type="molecule type" value="Genomic_DNA"/>
</dbReference>
<comment type="similarity">
    <text evidence="1">Belongs to the SPIN/STSY family.</text>
</comment>
<evidence type="ECO:0000313" key="4">
    <source>
        <dbReference type="Proteomes" id="UP000646548"/>
    </source>
</evidence>
<dbReference type="AlphaFoldDB" id="A0A834FRA2"/>
<reference evidence="3" key="1">
    <citation type="journal article" name="BMC Genomics">
        <title>Long-read sequencing and de novo genome assembly of marine medaka (Oryzias melastigma).</title>
        <authorList>
            <person name="Liang P."/>
            <person name="Saqib H.S.A."/>
            <person name="Ni X."/>
            <person name="Shen Y."/>
        </authorList>
    </citation>
    <scope>NUCLEOTIDE SEQUENCE</scope>
    <source>
        <strain evidence="3">Bigg-433</strain>
    </source>
</reference>
<evidence type="ECO:0000256" key="1">
    <source>
        <dbReference type="ARBA" id="ARBA00009467"/>
    </source>
</evidence>
<feature type="compositionally biased region" description="Basic residues" evidence="2">
    <location>
        <begin position="22"/>
        <end position="32"/>
    </location>
</feature>
<dbReference type="InterPro" id="IPR042567">
    <property type="entry name" value="SPIN/Ssty_sf"/>
</dbReference>
<proteinExistence type="inferred from homology"/>
<dbReference type="Gene3D" id="2.80.10.70">
    <property type="entry name" value="Spindlin/Ssty"/>
    <property type="match status" value="1"/>
</dbReference>
<evidence type="ECO:0000256" key="2">
    <source>
        <dbReference type="SAM" id="MobiDB-lite"/>
    </source>
</evidence>
<sequence length="117" mass="12915">MKTPFRSSSASRGPPGVSANMMKKKNPHKKLRTSVGPSKTLAPPTRNLVGCRIQHTWREGTKSSQWKGTVLDQVPVQPSLYLIKYDGFDCIYGLELYSDVRVVGLEVLPDRAGETGL</sequence>
<feature type="region of interest" description="Disordered" evidence="2">
    <location>
        <begin position="1"/>
        <end position="45"/>
    </location>
</feature>
<name>A0A834FRA2_ORYME</name>
<dbReference type="InterPro" id="IPR003671">
    <property type="entry name" value="SPIN/Ssty"/>
</dbReference>
<dbReference type="GO" id="GO:0007276">
    <property type="term" value="P:gamete generation"/>
    <property type="evidence" value="ECO:0007669"/>
    <property type="project" value="InterPro"/>
</dbReference>
<evidence type="ECO:0000313" key="3">
    <source>
        <dbReference type="EMBL" id="KAF6738976.1"/>
    </source>
</evidence>
<gene>
    <name evidence="3" type="ORF">FQA47_021751</name>
</gene>
<comment type="caution">
    <text evidence="3">The sequence shown here is derived from an EMBL/GenBank/DDBJ whole genome shotgun (WGS) entry which is preliminary data.</text>
</comment>
<accession>A0A834FRA2</accession>
<feature type="compositionally biased region" description="Polar residues" evidence="2">
    <location>
        <begin position="1"/>
        <end position="11"/>
    </location>
</feature>
<dbReference type="Proteomes" id="UP000646548">
    <property type="component" value="Unassembled WGS sequence"/>
</dbReference>
<organism evidence="3 4">
    <name type="scientific">Oryzias melastigma</name>
    <name type="common">Marine medaka</name>
    <dbReference type="NCBI Taxonomy" id="30732"/>
    <lineage>
        <taxon>Eukaryota</taxon>
        <taxon>Metazoa</taxon>
        <taxon>Chordata</taxon>
        <taxon>Craniata</taxon>
        <taxon>Vertebrata</taxon>
        <taxon>Euteleostomi</taxon>
        <taxon>Actinopterygii</taxon>
        <taxon>Neopterygii</taxon>
        <taxon>Teleostei</taxon>
        <taxon>Neoteleostei</taxon>
        <taxon>Acanthomorphata</taxon>
        <taxon>Ovalentaria</taxon>
        <taxon>Atherinomorphae</taxon>
        <taxon>Beloniformes</taxon>
        <taxon>Adrianichthyidae</taxon>
        <taxon>Oryziinae</taxon>
        <taxon>Oryzias</taxon>
    </lineage>
</organism>